<dbReference type="GO" id="GO:0006874">
    <property type="term" value="P:intracellular calcium ion homeostasis"/>
    <property type="evidence" value="ECO:0007669"/>
    <property type="project" value="TreeGrafter"/>
</dbReference>
<feature type="compositionally biased region" description="Acidic residues" evidence="8">
    <location>
        <begin position="92"/>
        <end position="116"/>
    </location>
</feature>
<feature type="transmembrane region" description="Helical" evidence="9">
    <location>
        <begin position="949"/>
        <end position="971"/>
    </location>
</feature>
<feature type="compositionally biased region" description="Basic and acidic residues" evidence="8">
    <location>
        <begin position="739"/>
        <end position="753"/>
    </location>
</feature>
<evidence type="ECO:0000256" key="4">
    <source>
        <dbReference type="ARBA" id="ARBA00022692"/>
    </source>
</evidence>
<feature type="compositionally biased region" description="Polar residues" evidence="8">
    <location>
        <begin position="799"/>
        <end position="810"/>
    </location>
</feature>
<evidence type="ECO:0000256" key="7">
    <source>
        <dbReference type="ARBA" id="ARBA00023136"/>
    </source>
</evidence>
<organism evidence="12 14">
    <name type="scientific">Smittium culicis</name>
    <dbReference type="NCBI Taxonomy" id="133412"/>
    <lineage>
        <taxon>Eukaryota</taxon>
        <taxon>Fungi</taxon>
        <taxon>Fungi incertae sedis</taxon>
        <taxon>Zoopagomycota</taxon>
        <taxon>Kickxellomycotina</taxon>
        <taxon>Harpellomycetes</taxon>
        <taxon>Harpellales</taxon>
        <taxon>Legeriomycetaceae</taxon>
        <taxon>Smittium</taxon>
    </lineage>
</organism>
<feature type="transmembrane region" description="Helical" evidence="9">
    <location>
        <begin position="550"/>
        <end position="572"/>
    </location>
</feature>
<dbReference type="Proteomes" id="UP000187283">
    <property type="component" value="Unassembled WGS sequence"/>
</dbReference>
<feature type="region of interest" description="Disordered" evidence="8">
    <location>
        <begin position="716"/>
        <end position="856"/>
    </location>
</feature>
<dbReference type="EMBL" id="LSSN01000465">
    <property type="protein sequence ID" value="OMJ23823.1"/>
    <property type="molecule type" value="Genomic_DNA"/>
</dbReference>
<dbReference type="Gene3D" id="1.20.1420.30">
    <property type="entry name" value="NCX, central ion-binding region"/>
    <property type="match status" value="1"/>
</dbReference>
<feature type="transmembrane region" description="Helical" evidence="9">
    <location>
        <begin position="208"/>
        <end position="227"/>
    </location>
</feature>
<comment type="caution">
    <text evidence="12">The sequence shown here is derived from an EMBL/GenBank/DDBJ whole genome shotgun (WGS) entry which is preliminary data.</text>
</comment>
<feature type="transmembrane region" description="Helical" evidence="9">
    <location>
        <begin position="910"/>
        <end position="929"/>
    </location>
</feature>
<keyword evidence="3" id="KW-0813">Transport</keyword>
<feature type="transmembrane region" description="Helical" evidence="9">
    <location>
        <begin position="453"/>
        <end position="475"/>
    </location>
</feature>
<feature type="transmembrane region" description="Helical" evidence="9">
    <location>
        <begin position="324"/>
        <end position="346"/>
    </location>
</feature>
<keyword evidence="4 9" id="KW-0812">Transmembrane</keyword>
<feature type="compositionally biased region" description="Polar residues" evidence="8">
    <location>
        <begin position="29"/>
        <end position="39"/>
    </location>
</feature>
<name>A0A1R1XY27_9FUNG</name>
<feature type="transmembrane region" description="Helical" evidence="9">
    <location>
        <begin position="1083"/>
        <end position="1108"/>
    </location>
</feature>
<evidence type="ECO:0000256" key="5">
    <source>
        <dbReference type="ARBA" id="ARBA00022989"/>
    </source>
</evidence>
<evidence type="ECO:0000256" key="3">
    <source>
        <dbReference type="ARBA" id="ARBA00022448"/>
    </source>
</evidence>
<dbReference type="GO" id="GO:0015369">
    <property type="term" value="F:calcium:proton antiporter activity"/>
    <property type="evidence" value="ECO:0007669"/>
    <property type="project" value="TreeGrafter"/>
</dbReference>
<feature type="region of interest" description="Disordered" evidence="8">
    <location>
        <begin position="56"/>
        <end position="116"/>
    </location>
</feature>
<dbReference type="STRING" id="133412.A0A1R1XY27"/>
<dbReference type="Pfam" id="PF03733">
    <property type="entry name" value="YccF"/>
    <property type="match status" value="1"/>
</dbReference>
<evidence type="ECO:0000256" key="1">
    <source>
        <dbReference type="ARBA" id="ARBA00004127"/>
    </source>
</evidence>
<feature type="domain" description="Sodium/calcium exchanger membrane region" evidence="10">
    <location>
        <begin position="488"/>
        <end position="675"/>
    </location>
</feature>
<evidence type="ECO:0000256" key="9">
    <source>
        <dbReference type="SAM" id="Phobius"/>
    </source>
</evidence>
<dbReference type="Pfam" id="PF01699">
    <property type="entry name" value="Na_Ca_ex"/>
    <property type="match status" value="2"/>
</dbReference>
<keyword evidence="5 9" id="KW-1133">Transmembrane helix</keyword>
<feature type="compositionally biased region" description="Basic and acidic residues" evidence="8">
    <location>
        <begin position="768"/>
        <end position="782"/>
    </location>
</feature>
<feature type="domain" description="Sodium/calcium exchanger membrane region" evidence="10">
    <location>
        <begin position="914"/>
        <end position="1008"/>
    </location>
</feature>
<dbReference type="InterPro" id="IPR044880">
    <property type="entry name" value="NCX_ion-bd_dom_sf"/>
</dbReference>
<feature type="transmembrane region" description="Helical" evidence="9">
    <location>
        <begin position="300"/>
        <end position="318"/>
    </location>
</feature>
<keyword evidence="7 9" id="KW-0472">Membrane</keyword>
<sequence>MSKNSQPVPFELHEDQNTSRSNDGIDITVSKSSASPSNYTDRDLLDLPAASTSQHILRDETPILSDTHSNTSYSGSSLDKQDTNNDSNSQDDYIDDNSNDIDDNDNSNSFDNEDLVLDDNDNVKDRQEAINKVHLFGLPIWKPALYKKSRTVTKAVFVALHSRPKSFKNLISNPGNIFWFLFFGWWMFLLFFVLSTILMLIPFGGLEYSRVLFQLSFYIIWPFGRVVERIKLLKVSAALSDDHAYSSTNSTDFQSISFNEFDSSNNNNDQSSSTLIPQSSVSSILPTNATEKIKIRKGGIIGRTIFYLMFLTIINPILLLISGIMWLLIITIPMGSLTFKLSRYLWRDPLSLYFKVGLDSSNELPTTNIQSQSFLSRIFNSSFFGNFSNSDDSFSYSAINTSDTANSNSLLDSSNNDPEIIDTVIHKSPTVLLCTNEAIGLYYFKYTYDGVNIVFINLMVIALFVLILAFIIGPLTNHSFFLTKPQALFPLCLFSTVPLAYFIGQAVSSISAQSSLGLGAVINATFGSIIEVILYSLALTQGKSEIVEGALIGSFLAGMLLMPGISMIAGGIKFKEQKFNAKSAGVTATLIIMSIIAAFAPTLFYHTYGKMEMTCEISSSVSKNSLVNSSSTSIGKCVQLPLRPSEDPFYLITVRPFSYFCAVILLTSYIIGLWFTLRTHVKHIYSNPEPDANAGMWLAIKKFVLLQNQQNSRISNNYNKITNNSNKIKTNGKLSEQSSHLRENYSDESDHSYHSKPCSSKHKQSNVDNKKNKLYENQDVRKRNSSRHRSHKSHCQSRISDGSNSESFVSHSRRSGYASSGISVSKHVSRSKAHQKYKRGTSADDHSGLSKSKSKASEQKNLKFIDLPKIQAADSDDQFSDNDIFDFGLKSKGSDDENEKVGGHDAPNWSITKSAVILCVCTLMFSLIAEVLVDTVDIVVSGFGIREKILGLTLFALVPTVTEFVNASAFAMQKNIELAIEICNAYTVQVSLLQIPVLLMFSAYFNRKIDSNLIDTINKSVSKSNNSDIYGYFRPTQIINSIFSKLGFSGSQVGTYNSILVDNQIDKIISDASKKLGKEPYHYMFTLIFARWEMIAAIFSVFLLTYTLIEGKSNYFKGSILCLGYLVWIIGFIYSPEEYV</sequence>
<dbReference type="InterPro" id="IPR004837">
    <property type="entry name" value="NaCa_Exmemb"/>
</dbReference>
<dbReference type="AlphaFoldDB" id="A0A1R1XY27"/>
<comment type="similarity">
    <text evidence="2">Belongs to the Ca(2+):cation antiporter (CaCA) (TC 2.A.19) family.</text>
</comment>
<feature type="transmembrane region" description="Helical" evidence="9">
    <location>
        <begin position="983"/>
        <end position="1005"/>
    </location>
</feature>
<accession>A0A1R1XY27</accession>
<feature type="compositionally biased region" description="Basic residues" evidence="8">
    <location>
        <begin position="783"/>
        <end position="795"/>
    </location>
</feature>
<feature type="transmembrane region" description="Helical" evidence="9">
    <location>
        <begin position="177"/>
        <end position="202"/>
    </location>
</feature>
<feature type="transmembrane region" description="Helical" evidence="9">
    <location>
        <begin position="657"/>
        <end position="677"/>
    </location>
</feature>
<evidence type="ECO:0000256" key="2">
    <source>
        <dbReference type="ARBA" id="ARBA00008170"/>
    </source>
</evidence>
<reference evidence="12 14" key="1">
    <citation type="submission" date="2017-01" db="EMBL/GenBank/DDBJ databases">
        <authorList>
            <person name="Mah S.A."/>
            <person name="Swanson W.J."/>
            <person name="Moy G.W."/>
            <person name="Vacquier V.D."/>
        </authorList>
    </citation>
    <scope>NUCLEOTIDE SEQUENCE [LARGE SCALE GENOMIC DNA]</scope>
    <source>
        <strain evidence="12 14">GSMNP</strain>
    </source>
</reference>
<gene>
    <name evidence="13" type="ORF">AYI70_g1994</name>
    <name evidence="12" type="ORF">AYI70_g4750</name>
</gene>
<feature type="transmembrane region" description="Helical" evidence="9">
    <location>
        <begin position="1115"/>
        <end position="1134"/>
    </location>
</feature>
<evidence type="ECO:0000259" key="10">
    <source>
        <dbReference type="Pfam" id="PF01699"/>
    </source>
</evidence>
<dbReference type="GO" id="GO:0012505">
    <property type="term" value="C:endomembrane system"/>
    <property type="evidence" value="ECO:0007669"/>
    <property type="project" value="UniProtKB-SubCell"/>
</dbReference>
<feature type="transmembrane region" description="Helical" evidence="9">
    <location>
        <begin position="516"/>
        <end position="538"/>
    </location>
</feature>
<dbReference type="InterPro" id="IPR005185">
    <property type="entry name" value="YccF"/>
</dbReference>
<feature type="compositionally biased region" description="Polar residues" evidence="8">
    <location>
        <begin position="64"/>
        <end position="78"/>
    </location>
</feature>
<dbReference type="GO" id="GO:0005774">
    <property type="term" value="C:vacuolar membrane"/>
    <property type="evidence" value="ECO:0007669"/>
    <property type="project" value="UniProtKB-ARBA"/>
</dbReference>
<feature type="compositionally biased region" description="Low complexity" evidence="8">
    <location>
        <begin position="716"/>
        <end position="731"/>
    </location>
</feature>
<evidence type="ECO:0000313" key="14">
    <source>
        <dbReference type="Proteomes" id="UP000187283"/>
    </source>
</evidence>
<dbReference type="PANTHER" id="PTHR31503:SF10">
    <property type="entry name" value="VNX1 PROTEIN"/>
    <property type="match status" value="1"/>
</dbReference>
<feature type="domain" description="Inner membrane component" evidence="11">
    <location>
        <begin position="175"/>
        <end position="225"/>
    </location>
</feature>
<keyword evidence="6" id="KW-0406">Ion transport</keyword>
<evidence type="ECO:0000256" key="8">
    <source>
        <dbReference type="SAM" id="MobiDB-lite"/>
    </source>
</evidence>
<feature type="transmembrane region" description="Helical" evidence="9">
    <location>
        <begin position="584"/>
        <end position="604"/>
    </location>
</feature>
<dbReference type="InterPro" id="IPR004713">
    <property type="entry name" value="CaH_exchang"/>
</dbReference>
<comment type="subcellular location">
    <subcellularLocation>
        <location evidence="1">Endomembrane system</location>
        <topology evidence="1">Multi-pass membrane protein</topology>
    </subcellularLocation>
</comment>
<feature type="region of interest" description="Disordered" evidence="8">
    <location>
        <begin position="1"/>
        <end position="43"/>
    </location>
</feature>
<dbReference type="OrthoDB" id="16982at2759"/>
<proteinExistence type="inferred from homology"/>
<feature type="compositionally biased region" description="Basic residues" evidence="8">
    <location>
        <begin position="827"/>
        <end position="839"/>
    </location>
</feature>
<protein>
    <submittedName>
        <fullName evidence="12">Low affinity vacuolar monovalent cation/H(+) antiporter</fullName>
    </submittedName>
</protein>
<evidence type="ECO:0000313" key="12">
    <source>
        <dbReference type="EMBL" id="OMJ19424.1"/>
    </source>
</evidence>
<dbReference type="PANTHER" id="PTHR31503">
    <property type="entry name" value="VACUOLAR CALCIUM ION TRANSPORTER"/>
    <property type="match status" value="1"/>
</dbReference>
<evidence type="ECO:0000256" key="6">
    <source>
        <dbReference type="ARBA" id="ARBA00023065"/>
    </source>
</evidence>
<keyword evidence="14" id="KW-1185">Reference proteome</keyword>
<dbReference type="EMBL" id="LSSN01001490">
    <property type="protein sequence ID" value="OMJ19424.1"/>
    <property type="molecule type" value="Genomic_DNA"/>
</dbReference>
<evidence type="ECO:0000259" key="11">
    <source>
        <dbReference type="Pfam" id="PF03733"/>
    </source>
</evidence>
<feature type="transmembrane region" description="Helical" evidence="9">
    <location>
        <begin position="487"/>
        <end position="504"/>
    </location>
</feature>
<evidence type="ECO:0000313" key="13">
    <source>
        <dbReference type="EMBL" id="OMJ23823.1"/>
    </source>
</evidence>